<keyword evidence="3" id="KW-1185">Reference proteome</keyword>
<evidence type="ECO:0000313" key="2">
    <source>
        <dbReference type="EMBL" id="KAJ2899920.1"/>
    </source>
</evidence>
<name>A0AAD5RV96_9PEZI</name>
<evidence type="ECO:0000313" key="3">
    <source>
        <dbReference type="Proteomes" id="UP001201980"/>
    </source>
</evidence>
<dbReference type="Proteomes" id="UP001201980">
    <property type="component" value="Unassembled WGS sequence"/>
</dbReference>
<organism evidence="2 3">
    <name type="scientific">Zalerion maritima</name>
    <dbReference type="NCBI Taxonomy" id="339359"/>
    <lineage>
        <taxon>Eukaryota</taxon>
        <taxon>Fungi</taxon>
        <taxon>Dikarya</taxon>
        <taxon>Ascomycota</taxon>
        <taxon>Pezizomycotina</taxon>
        <taxon>Sordariomycetes</taxon>
        <taxon>Lulworthiomycetidae</taxon>
        <taxon>Lulworthiales</taxon>
        <taxon>Lulworthiaceae</taxon>
        <taxon>Zalerion</taxon>
    </lineage>
</organism>
<comment type="caution">
    <text evidence="2">The sequence shown here is derived from an EMBL/GenBank/DDBJ whole genome shotgun (WGS) entry which is preliminary data.</text>
</comment>
<gene>
    <name evidence="2" type="ORF">MKZ38_002742</name>
</gene>
<sequence>MLRYRDFGETHARDADIQHQHQQRNQQRNLSQHDDGWRRHRVSRFLATIVPKKAQCAAGIAGQGRDTFEGLIYCSAPQQVRTFLDPLLRIIEYNGRSLSPDDVRQMCGMTTNSPDDSVLAKLYFEPFSRFNGLALQLSRSPDHNQ</sequence>
<reference evidence="2" key="1">
    <citation type="submission" date="2022-07" db="EMBL/GenBank/DDBJ databases">
        <title>Draft genome sequence of Zalerion maritima ATCC 34329, a (micro)plastics degrading marine fungus.</title>
        <authorList>
            <person name="Paco A."/>
            <person name="Goncalves M.F.M."/>
            <person name="Rocha-Santos T.A.P."/>
            <person name="Alves A."/>
        </authorList>
    </citation>
    <scope>NUCLEOTIDE SEQUENCE</scope>
    <source>
        <strain evidence="2">ATCC 34329</strain>
    </source>
</reference>
<dbReference type="EMBL" id="JAKWBI020000185">
    <property type="protein sequence ID" value="KAJ2899920.1"/>
    <property type="molecule type" value="Genomic_DNA"/>
</dbReference>
<feature type="region of interest" description="Disordered" evidence="1">
    <location>
        <begin position="1"/>
        <end position="34"/>
    </location>
</feature>
<proteinExistence type="predicted"/>
<dbReference type="AlphaFoldDB" id="A0AAD5RV96"/>
<evidence type="ECO:0000256" key="1">
    <source>
        <dbReference type="SAM" id="MobiDB-lite"/>
    </source>
</evidence>
<accession>A0AAD5RV96</accession>
<feature type="compositionally biased region" description="Basic and acidic residues" evidence="1">
    <location>
        <begin position="1"/>
        <end position="19"/>
    </location>
</feature>
<protein>
    <submittedName>
        <fullName evidence="2">Uncharacterized protein</fullName>
    </submittedName>
</protein>